<sequence>MWEIRHAGAKGLGVFASRAIARGTRIFAEQPLLEVKDERGAATHAARQGLHDLLRVARERGRGLTQLVPNATSIIFQYPAILSVFRNNNFDLGDRQAVFRHISRLNHACKPSAQGNFNAALGNFTIHALRPIDPGEEITISYLSEHGALKEYRQERLLSCYGFLCDCPACDTRTLRGRQSEARRLHLQASLHAWQEGTVDSGVSDHVAELHIVKSMLQMYQAEGISGREVATTYLAAAELAAKEGMTDDAAEYVEKGLRMEKDCCGLDSPTFHASLERARGIKTCLGASGARPAPNPEEPPSHQVYYEPWT</sequence>
<proteinExistence type="predicted"/>
<dbReference type="InterPro" id="IPR011990">
    <property type="entry name" value="TPR-like_helical_dom_sf"/>
</dbReference>
<dbReference type="SUPFAM" id="SSF82199">
    <property type="entry name" value="SET domain"/>
    <property type="match status" value="1"/>
</dbReference>
<evidence type="ECO:0000259" key="2">
    <source>
        <dbReference type="PROSITE" id="PS50280"/>
    </source>
</evidence>
<dbReference type="Proteomes" id="UP000799436">
    <property type="component" value="Unassembled WGS sequence"/>
</dbReference>
<dbReference type="PANTHER" id="PTHR47332:SF4">
    <property type="entry name" value="SET DOMAIN-CONTAINING PROTEIN 5"/>
    <property type="match status" value="1"/>
</dbReference>
<feature type="region of interest" description="Disordered" evidence="1">
    <location>
        <begin position="290"/>
        <end position="311"/>
    </location>
</feature>
<reference evidence="3" key="1">
    <citation type="journal article" date="2020" name="Stud. Mycol.">
        <title>101 Dothideomycetes genomes: a test case for predicting lifestyles and emergence of pathogens.</title>
        <authorList>
            <person name="Haridas S."/>
            <person name="Albert R."/>
            <person name="Binder M."/>
            <person name="Bloem J."/>
            <person name="Labutti K."/>
            <person name="Salamov A."/>
            <person name="Andreopoulos B."/>
            <person name="Baker S."/>
            <person name="Barry K."/>
            <person name="Bills G."/>
            <person name="Bluhm B."/>
            <person name="Cannon C."/>
            <person name="Castanera R."/>
            <person name="Culley D."/>
            <person name="Daum C."/>
            <person name="Ezra D."/>
            <person name="Gonzalez J."/>
            <person name="Henrissat B."/>
            <person name="Kuo A."/>
            <person name="Liang C."/>
            <person name="Lipzen A."/>
            <person name="Lutzoni F."/>
            <person name="Magnuson J."/>
            <person name="Mondo S."/>
            <person name="Nolan M."/>
            <person name="Ohm R."/>
            <person name="Pangilinan J."/>
            <person name="Park H.-J."/>
            <person name="Ramirez L."/>
            <person name="Alfaro M."/>
            <person name="Sun H."/>
            <person name="Tritt A."/>
            <person name="Yoshinaga Y."/>
            <person name="Zwiers L.-H."/>
            <person name="Turgeon B."/>
            <person name="Goodwin S."/>
            <person name="Spatafora J."/>
            <person name="Crous P."/>
            <person name="Grigoriev I."/>
        </authorList>
    </citation>
    <scope>NUCLEOTIDE SEQUENCE</scope>
    <source>
        <strain evidence="3">CBS 116005</strain>
    </source>
</reference>
<accession>A0A6G1L154</accession>
<keyword evidence="4" id="KW-1185">Reference proteome</keyword>
<evidence type="ECO:0000256" key="1">
    <source>
        <dbReference type="SAM" id="MobiDB-lite"/>
    </source>
</evidence>
<dbReference type="AlphaFoldDB" id="A0A6G1L154"/>
<protein>
    <submittedName>
        <fullName evidence="3">SET domain-containing protein</fullName>
    </submittedName>
</protein>
<dbReference type="SMART" id="SM00317">
    <property type="entry name" value="SET"/>
    <property type="match status" value="1"/>
</dbReference>
<evidence type="ECO:0000313" key="4">
    <source>
        <dbReference type="Proteomes" id="UP000799436"/>
    </source>
</evidence>
<dbReference type="EMBL" id="ML995876">
    <property type="protein sequence ID" value="KAF2766148.1"/>
    <property type="molecule type" value="Genomic_DNA"/>
</dbReference>
<dbReference type="InterPro" id="IPR053185">
    <property type="entry name" value="SET_domain_protein"/>
</dbReference>
<dbReference type="OrthoDB" id="265717at2759"/>
<dbReference type="PANTHER" id="PTHR47332">
    <property type="entry name" value="SET DOMAIN-CONTAINING PROTEIN 5"/>
    <property type="match status" value="1"/>
</dbReference>
<gene>
    <name evidence="3" type="ORF">EJ03DRAFT_278623</name>
</gene>
<dbReference type="Gene3D" id="1.25.40.10">
    <property type="entry name" value="Tetratricopeptide repeat domain"/>
    <property type="match status" value="1"/>
</dbReference>
<name>A0A6G1L154_9PEZI</name>
<dbReference type="PROSITE" id="PS50280">
    <property type="entry name" value="SET"/>
    <property type="match status" value="1"/>
</dbReference>
<evidence type="ECO:0000313" key="3">
    <source>
        <dbReference type="EMBL" id="KAF2766148.1"/>
    </source>
</evidence>
<dbReference type="Gene3D" id="2.170.270.10">
    <property type="entry name" value="SET domain"/>
    <property type="match status" value="1"/>
</dbReference>
<feature type="domain" description="SET" evidence="2">
    <location>
        <begin position="1"/>
        <end position="143"/>
    </location>
</feature>
<dbReference type="InterPro" id="IPR046341">
    <property type="entry name" value="SET_dom_sf"/>
</dbReference>
<dbReference type="CDD" id="cd20071">
    <property type="entry name" value="SET_SMYD"/>
    <property type="match status" value="1"/>
</dbReference>
<dbReference type="Pfam" id="PF00856">
    <property type="entry name" value="SET"/>
    <property type="match status" value="1"/>
</dbReference>
<organism evidence="3 4">
    <name type="scientific">Teratosphaeria nubilosa</name>
    <dbReference type="NCBI Taxonomy" id="161662"/>
    <lineage>
        <taxon>Eukaryota</taxon>
        <taxon>Fungi</taxon>
        <taxon>Dikarya</taxon>
        <taxon>Ascomycota</taxon>
        <taxon>Pezizomycotina</taxon>
        <taxon>Dothideomycetes</taxon>
        <taxon>Dothideomycetidae</taxon>
        <taxon>Mycosphaerellales</taxon>
        <taxon>Teratosphaeriaceae</taxon>
        <taxon>Teratosphaeria</taxon>
    </lineage>
</organism>
<dbReference type="InterPro" id="IPR001214">
    <property type="entry name" value="SET_dom"/>
</dbReference>